<feature type="binding site" evidence="2">
    <location>
        <position position="219"/>
    </location>
    <ligand>
        <name>Mg(2+)</name>
        <dbReference type="ChEBI" id="CHEBI:18420"/>
    </ligand>
</feature>
<comment type="subunit">
    <text evidence="2">Homodimer.</text>
</comment>
<dbReference type="EC" id="2.5.1.-" evidence="2"/>
<dbReference type="NCBIfam" id="NF011405">
    <property type="entry name" value="PRK14830.1"/>
    <property type="match status" value="1"/>
</dbReference>
<feature type="binding site" evidence="2">
    <location>
        <position position="81"/>
    </location>
    <ligand>
        <name>substrate</name>
    </ligand>
</feature>
<sequence>MFSKYKEKRVEKIAISDIDLSNVPKHVAIIMDGNGRWAKNRGLPRVAGHKAGVQTIKKIANIASNIGIEVLTLFAFSTENWKRPEKEVKFLMELPQQFLLDYMEELMEKNVQVKLMGFDKQLPDNTLNAVREAEERTKNNTGLILNFALNYGSRAEIVNATKNILNDVINGKLEQDEINETTFNNYLLTKDYPEPDLLIRTSGEQRISNFLLWQLAYSELWFTPVYWPDFNEQLFLMAIYDYQKRGRRFGGLEE</sequence>
<dbReference type="CDD" id="cd00475">
    <property type="entry name" value="Cis_IPPS"/>
    <property type="match status" value="1"/>
</dbReference>
<dbReference type="AlphaFoldDB" id="A0A1D2YXH9"/>
<dbReference type="GO" id="GO:0000287">
    <property type="term" value="F:magnesium ion binding"/>
    <property type="evidence" value="ECO:0007669"/>
    <property type="project" value="UniProtKB-UniRule"/>
</dbReference>
<dbReference type="GO" id="GO:0005829">
    <property type="term" value="C:cytosol"/>
    <property type="evidence" value="ECO:0007669"/>
    <property type="project" value="TreeGrafter"/>
</dbReference>
<feature type="binding site" evidence="2">
    <location>
        <position position="37"/>
    </location>
    <ligand>
        <name>substrate</name>
    </ligand>
</feature>
<dbReference type="FunFam" id="3.40.1180.10:FF:000001">
    <property type="entry name" value="(2E,6E)-farnesyl-diphosphate-specific ditrans,polycis-undecaprenyl-diphosphate synthase"/>
    <property type="match status" value="1"/>
</dbReference>
<evidence type="ECO:0000256" key="1">
    <source>
        <dbReference type="ARBA" id="ARBA00022679"/>
    </source>
</evidence>
<evidence type="ECO:0000313" key="4">
    <source>
        <dbReference type="Proteomes" id="UP000243739"/>
    </source>
</evidence>
<dbReference type="GO" id="GO:0030145">
    <property type="term" value="F:manganese ion binding"/>
    <property type="evidence" value="ECO:0007669"/>
    <property type="project" value="TreeGrafter"/>
</dbReference>
<dbReference type="InterPro" id="IPR036424">
    <property type="entry name" value="UPP_synth-like_sf"/>
</dbReference>
<accession>A0A1D2YXH9</accession>
<comment type="cofactor">
    <cofactor evidence="2">
        <name>Mg(2+)</name>
        <dbReference type="ChEBI" id="CHEBI:18420"/>
    </cofactor>
    <text evidence="2">Binds 2 magnesium ions per subunit.</text>
</comment>
<dbReference type="NCBIfam" id="TIGR00055">
    <property type="entry name" value="uppS"/>
    <property type="match status" value="1"/>
</dbReference>
<feature type="active site" description="Proton acceptor" evidence="2">
    <location>
        <position position="80"/>
    </location>
</feature>
<dbReference type="InterPro" id="IPR001441">
    <property type="entry name" value="UPP_synth-like"/>
</dbReference>
<dbReference type="SUPFAM" id="SSF64005">
    <property type="entry name" value="Undecaprenyl diphosphate synthase"/>
    <property type="match status" value="1"/>
</dbReference>
<dbReference type="Proteomes" id="UP000243739">
    <property type="component" value="Unassembled WGS sequence"/>
</dbReference>
<feature type="binding site" evidence="2">
    <location>
        <position position="45"/>
    </location>
    <ligand>
        <name>substrate</name>
    </ligand>
</feature>
<organism evidence="3 4">
    <name type="scientific">Vulcanibacillus modesticaldus</name>
    <dbReference type="NCBI Taxonomy" id="337097"/>
    <lineage>
        <taxon>Bacteria</taxon>
        <taxon>Bacillati</taxon>
        <taxon>Bacillota</taxon>
        <taxon>Bacilli</taxon>
        <taxon>Bacillales</taxon>
        <taxon>Bacillaceae</taxon>
        <taxon>Vulcanibacillus</taxon>
    </lineage>
</organism>
<name>A0A1D2YXH9_9BACI</name>
<feature type="binding site" evidence="2">
    <location>
        <position position="49"/>
    </location>
    <ligand>
        <name>substrate</name>
    </ligand>
</feature>
<dbReference type="GO" id="GO:0016094">
    <property type="term" value="P:polyprenol biosynthetic process"/>
    <property type="evidence" value="ECO:0007669"/>
    <property type="project" value="TreeGrafter"/>
</dbReference>
<gene>
    <name evidence="3" type="ORF">BHF71_00560</name>
</gene>
<comment type="caution">
    <text evidence="3">The sequence shown here is derived from an EMBL/GenBank/DDBJ whole genome shotgun (WGS) entry which is preliminary data.</text>
</comment>
<dbReference type="GO" id="GO:0008834">
    <property type="term" value="F:ditrans,polycis-undecaprenyl-diphosphate synthase [(2E,6E)-farnesyl-diphosphate specific] activity"/>
    <property type="evidence" value="ECO:0007669"/>
    <property type="project" value="TreeGrafter"/>
</dbReference>
<keyword evidence="2" id="KW-0479">Metal-binding</keyword>
<dbReference type="PROSITE" id="PS01066">
    <property type="entry name" value="UPP_SYNTHASE"/>
    <property type="match status" value="1"/>
</dbReference>
<feature type="binding site" evidence="2">
    <location>
        <position position="32"/>
    </location>
    <ligand>
        <name>Mg(2+)</name>
        <dbReference type="ChEBI" id="CHEBI:18420"/>
    </ligand>
</feature>
<dbReference type="EMBL" id="MIJF01000001">
    <property type="protein sequence ID" value="OEG00491.1"/>
    <property type="molecule type" value="Genomic_DNA"/>
</dbReference>
<proteinExistence type="inferred from homology"/>
<dbReference type="Gene3D" id="3.40.1180.10">
    <property type="entry name" value="Decaprenyl diphosphate synthase-like"/>
    <property type="match status" value="1"/>
</dbReference>
<dbReference type="InterPro" id="IPR018520">
    <property type="entry name" value="UPP_synth-like_CS"/>
</dbReference>
<dbReference type="STRING" id="337097.BHF71_00560"/>
<dbReference type="PANTHER" id="PTHR10291:SF0">
    <property type="entry name" value="DEHYDRODOLICHYL DIPHOSPHATE SYNTHASE 2"/>
    <property type="match status" value="1"/>
</dbReference>
<evidence type="ECO:0000256" key="2">
    <source>
        <dbReference type="HAMAP-Rule" id="MF_01139"/>
    </source>
</evidence>
<reference evidence="3 4" key="1">
    <citation type="submission" date="2016-09" db="EMBL/GenBank/DDBJ databases">
        <title>Draft genome sequence for the type strain of Vulcanibacillus modesticaldus BR, a strictly anaerobic, moderately thermophilic, and nitrate-reducing bacterium from deep sea-hydrothermal vents of the Mid-Atlantic Ridge.</title>
        <authorList>
            <person name="Abin C.A."/>
            <person name="Hollibaugh J.T."/>
        </authorList>
    </citation>
    <scope>NUCLEOTIDE SEQUENCE [LARGE SCALE GENOMIC DNA]</scope>
    <source>
        <strain evidence="3 4">BR</strain>
    </source>
</reference>
<protein>
    <recommendedName>
        <fullName evidence="2">Isoprenyl transferase</fullName>
        <ecNumber evidence="2">2.5.1.-</ecNumber>
    </recommendedName>
</protein>
<comment type="function">
    <text evidence="2">Catalyzes the condensation of isopentenyl diphosphate (IPP) with allylic pyrophosphates generating different type of terpenoids.</text>
</comment>
<feature type="binding site" evidence="2">
    <location>
        <position position="200"/>
    </location>
    <ligand>
        <name>substrate</name>
    </ligand>
</feature>
<feature type="binding site" evidence="2">
    <location>
        <begin position="77"/>
        <end position="79"/>
    </location>
    <ligand>
        <name>substrate</name>
    </ligand>
</feature>
<feature type="binding site" evidence="2">
    <location>
        <begin position="206"/>
        <end position="208"/>
    </location>
    <ligand>
        <name>substrate</name>
    </ligand>
</feature>
<dbReference type="Pfam" id="PF01255">
    <property type="entry name" value="Prenyltransf"/>
    <property type="match status" value="1"/>
</dbReference>
<dbReference type="HAMAP" id="MF_01139">
    <property type="entry name" value="ISPT"/>
    <property type="match status" value="1"/>
</dbReference>
<dbReference type="PANTHER" id="PTHR10291">
    <property type="entry name" value="DEHYDRODOLICHYL DIPHOSPHATE SYNTHASE FAMILY MEMBER"/>
    <property type="match status" value="1"/>
</dbReference>
<feature type="binding site" evidence="2">
    <location>
        <position position="83"/>
    </location>
    <ligand>
        <name>substrate</name>
    </ligand>
</feature>
<evidence type="ECO:0000313" key="3">
    <source>
        <dbReference type="EMBL" id="OEG00491.1"/>
    </source>
</evidence>
<keyword evidence="1 2" id="KW-0808">Transferase</keyword>
<feature type="active site" evidence="2">
    <location>
        <position position="32"/>
    </location>
</feature>
<keyword evidence="2" id="KW-0460">Magnesium</keyword>
<comment type="similarity">
    <text evidence="2">Belongs to the UPP synthase family.</text>
</comment>
<feature type="binding site" evidence="2">
    <location>
        <begin position="33"/>
        <end position="36"/>
    </location>
    <ligand>
        <name>substrate</name>
    </ligand>
</feature>
<keyword evidence="4" id="KW-1185">Reference proteome</keyword>